<keyword evidence="3 13" id="KW-0808">Transferase</keyword>
<keyword evidence="8" id="KW-0460">Magnesium</keyword>
<dbReference type="InterPro" id="IPR045540">
    <property type="entry name" value="YegS/DAGK_C"/>
</dbReference>
<evidence type="ECO:0000256" key="10">
    <source>
        <dbReference type="ARBA" id="ARBA00023209"/>
    </source>
</evidence>
<dbReference type="InterPro" id="IPR050187">
    <property type="entry name" value="Lipid_Phosphate_FormReg"/>
</dbReference>
<keyword evidence="4" id="KW-0479">Metal-binding</keyword>
<dbReference type="EC" id="2.7.1.-" evidence="13"/>
<keyword evidence="14" id="KW-1185">Reference proteome</keyword>
<dbReference type="PROSITE" id="PS50146">
    <property type="entry name" value="DAGK"/>
    <property type="match status" value="1"/>
</dbReference>
<dbReference type="Pfam" id="PF19279">
    <property type="entry name" value="YegS_C"/>
    <property type="match status" value="1"/>
</dbReference>
<keyword evidence="6 13" id="KW-0418">Kinase</keyword>
<dbReference type="EMBL" id="JBHUFA010000014">
    <property type="protein sequence ID" value="MFD1697123.1"/>
    <property type="molecule type" value="Genomic_DNA"/>
</dbReference>
<dbReference type="NCBIfam" id="TIGR00147">
    <property type="entry name" value="YegS/Rv2252/BmrU family lipid kinase"/>
    <property type="match status" value="1"/>
</dbReference>
<keyword evidence="11" id="KW-1208">Phospholipid metabolism</keyword>
<protein>
    <submittedName>
        <fullName evidence="13">Lipid kinase YegS</fullName>
        <ecNumber evidence="13">2.7.1.-</ecNumber>
    </submittedName>
</protein>
<evidence type="ECO:0000313" key="14">
    <source>
        <dbReference type="Proteomes" id="UP001597327"/>
    </source>
</evidence>
<evidence type="ECO:0000256" key="2">
    <source>
        <dbReference type="ARBA" id="ARBA00022516"/>
    </source>
</evidence>
<dbReference type="Gene3D" id="2.60.200.40">
    <property type="match status" value="1"/>
</dbReference>
<dbReference type="NCBIfam" id="NF009602">
    <property type="entry name" value="PRK13054.1"/>
    <property type="match status" value="1"/>
</dbReference>
<keyword evidence="9" id="KW-0443">Lipid metabolism</keyword>
<evidence type="ECO:0000313" key="13">
    <source>
        <dbReference type="EMBL" id="MFD1697123.1"/>
    </source>
</evidence>
<evidence type="ECO:0000256" key="5">
    <source>
        <dbReference type="ARBA" id="ARBA00022741"/>
    </source>
</evidence>
<dbReference type="InterPro" id="IPR001206">
    <property type="entry name" value="Diacylglycerol_kinase_cat_dom"/>
</dbReference>
<evidence type="ECO:0000256" key="9">
    <source>
        <dbReference type="ARBA" id="ARBA00023098"/>
    </source>
</evidence>
<evidence type="ECO:0000256" key="4">
    <source>
        <dbReference type="ARBA" id="ARBA00022723"/>
    </source>
</evidence>
<keyword evidence="10" id="KW-0594">Phospholipid biosynthesis</keyword>
<comment type="caution">
    <text evidence="13">The sequence shown here is derived from an EMBL/GenBank/DDBJ whole genome shotgun (WGS) entry which is preliminary data.</text>
</comment>
<evidence type="ECO:0000256" key="3">
    <source>
        <dbReference type="ARBA" id="ARBA00022679"/>
    </source>
</evidence>
<dbReference type="RefSeq" id="WP_149893945.1">
    <property type="nucleotide sequence ID" value="NZ_JBHUFA010000014.1"/>
</dbReference>
<dbReference type="Gene3D" id="3.40.50.10330">
    <property type="entry name" value="Probable inorganic polyphosphate/atp-NAD kinase, domain 1"/>
    <property type="match status" value="1"/>
</dbReference>
<proteinExistence type="predicted"/>
<evidence type="ECO:0000256" key="8">
    <source>
        <dbReference type="ARBA" id="ARBA00022842"/>
    </source>
</evidence>
<evidence type="ECO:0000256" key="1">
    <source>
        <dbReference type="ARBA" id="ARBA00001946"/>
    </source>
</evidence>
<accession>A0ABW4K063</accession>
<keyword evidence="5" id="KW-0547">Nucleotide-binding</keyword>
<dbReference type="Pfam" id="PF00781">
    <property type="entry name" value="DAGK_cat"/>
    <property type="match status" value="1"/>
</dbReference>
<dbReference type="InterPro" id="IPR016064">
    <property type="entry name" value="NAD/diacylglycerol_kinase_sf"/>
</dbReference>
<sequence>MATTNTTHSSLRIILHGKAAGREDVRRAVERVRRKGHPVEVRVTWEAGDAVRLAREAVAEVARGEARIDVLVAAGGDGTLNEVAAALHAAAPDGIPFDVAVLPLGTANDFARSIDLNPDDIGECLWLAARGQARPLDIGQVSWNDNRHHFVNVATGGFGARVTAETDPRLKKLFGGLSYLFAGLQRMGELTASSARITADGFEWEGSFIALALGNGRQAGGGVQLCPEARFDDGLLDLALLPVPESGDVSELFGHLVEGGTEGLRSRMITHRAASFRLEGEEEMQLNLDGEPVRAPLFQVEVRPGALSFRRP</sequence>
<dbReference type="InterPro" id="IPR017438">
    <property type="entry name" value="ATP-NAD_kinase_N"/>
</dbReference>
<dbReference type="InterPro" id="IPR005218">
    <property type="entry name" value="Diacylglycerol/lipid_kinase"/>
</dbReference>
<comment type="cofactor">
    <cofactor evidence="1">
        <name>Mg(2+)</name>
        <dbReference type="ChEBI" id="CHEBI:18420"/>
    </cofactor>
</comment>
<dbReference type="GO" id="GO:0016301">
    <property type="term" value="F:kinase activity"/>
    <property type="evidence" value="ECO:0007669"/>
    <property type="project" value="UniProtKB-KW"/>
</dbReference>
<evidence type="ECO:0000256" key="6">
    <source>
        <dbReference type="ARBA" id="ARBA00022777"/>
    </source>
</evidence>
<evidence type="ECO:0000256" key="11">
    <source>
        <dbReference type="ARBA" id="ARBA00023264"/>
    </source>
</evidence>
<gene>
    <name evidence="13" type="primary">yegS</name>
    <name evidence="13" type="ORF">ACFSC7_16515</name>
</gene>
<dbReference type="Proteomes" id="UP001597327">
    <property type="component" value="Unassembled WGS sequence"/>
</dbReference>
<name>A0ABW4K063_9HYPH</name>
<feature type="domain" description="DAGKc" evidence="12">
    <location>
        <begin position="6"/>
        <end position="145"/>
    </location>
</feature>
<dbReference type="PANTHER" id="PTHR12358">
    <property type="entry name" value="SPHINGOSINE KINASE"/>
    <property type="match status" value="1"/>
</dbReference>
<dbReference type="PANTHER" id="PTHR12358:SF106">
    <property type="entry name" value="LIPID KINASE YEGS"/>
    <property type="match status" value="1"/>
</dbReference>
<keyword evidence="7" id="KW-0067">ATP-binding</keyword>
<dbReference type="SUPFAM" id="SSF111331">
    <property type="entry name" value="NAD kinase/diacylglycerol kinase-like"/>
    <property type="match status" value="1"/>
</dbReference>
<keyword evidence="2" id="KW-0444">Lipid biosynthesis</keyword>
<evidence type="ECO:0000259" key="12">
    <source>
        <dbReference type="PROSITE" id="PS50146"/>
    </source>
</evidence>
<organism evidence="13 14">
    <name type="scientific">Roseibium aestuarii</name>
    <dbReference type="NCBI Taxonomy" id="2600299"/>
    <lineage>
        <taxon>Bacteria</taxon>
        <taxon>Pseudomonadati</taxon>
        <taxon>Pseudomonadota</taxon>
        <taxon>Alphaproteobacteria</taxon>
        <taxon>Hyphomicrobiales</taxon>
        <taxon>Stappiaceae</taxon>
        <taxon>Roseibium</taxon>
    </lineage>
</organism>
<evidence type="ECO:0000256" key="7">
    <source>
        <dbReference type="ARBA" id="ARBA00022840"/>
    </source>
</evidence>
<dbReference type="SMART" id="SM00046">
    <property type="entry name" value="DAGKc"/>
    <property type="match status" value="1"/>
</dbReference>
<reference evidence="14" key="1">
    <citation type="journal article" date="2019" name="Int. J. Syst. Evol. Microbiol.">
        <title>The Global Catalogue of Microorganisms (GCM) 10K type strain sequencing project: providing services to taxonomists for standard genome sequencing and annotation.</title>
        <authorList>
            <consortium name="The Broad Institute Genomics Platform"/>
            <consortium name="The Broad Institute Genome Sequencing Center for Infectious Disease"/>
            <person name="Wu L."/>
            <person name="Ma J."/>
        </authorList>
    </citation>
    <scope>NUCLEOTIDE SEQUENCE [LARGE SCALE GENOMIC DNA]</scope>
    <source>
        <strain evidence="14">JCM 3369</strain>
    </source>
</reference>